<dbReference type="PANTHER" id="PTHR42709:SF6">
    <property type="entry name" value="UNDECAPRENYL PHOSPHATE TRANSPORTER A"/>
    <property type="match status" value="1"/>
</dbReference>
<comment type="caution">
    <text evidence="9">The sequence shown here is derived from an EMBL/GenBank/DDBJ whole genome shotgun (WGS) entry which is preliminary data.</text>
</comment>
<evidence type="ECO:0000256" key="2">
    <source>
        <dbReference type="ARBA" id="ARBA00010792"/>
    </source>
</evidence>
<keyword evidence="3" id="KW-1003">Cell membrane</keyword>
<comment type="similarity">
    <text evidence="2">Belongs to the DedA family.</text>
</comment>
<dbReference type="InterPro" id="IPR051311">
    <property type="entry name" value="DedA_domain"/>
</dbReference>
<dbReference type="Pfam" id="PF09335">
    <property type="entry name" value="VTT_dom"/>
    <property type="match status" value="1"/>
</dbReference>
<reference evidence="9 12" key="2">
    <citation type="submission" date="2018-05" db="EMBL/GenBank/DDBJ databases">
        <title>Genomic Encyclopedia of Type Strains, Phase IV (KMG-IV): sequencing the most valuable type-strain genomes for metagenomic binning, comparative biology and taxonomic classification.</title>
        <authorList>
            <person name="Goeker M."/>
        </authorList>
    </citation>
    <scope>NUCLEOTIDE SEQUENCE [LARGE SCALE GENOMIC DNA]</scope>
    <source>
        <strain evidence="9 12">DSM 28816</strain>
    </source>
</reference>
<organism evidence="9 12">
    <name type="scientific">Lachnotalea glycerini</name>
    <dbReference type="NCBI Taxonomy" id="1763509"/>
    <lineage>
        <taxon>Bacteria</taxon>
        <taxon>Bacillati</taxon>
        <taxon>Bacillota</taxon>
        <taxon>Clostridia</taxon>
        <taxon>Lachnospirales</taxon>
        <taxon>Lachnospiraceae</taxon>
        <taxon>Lachnotalea</taxon>
    </lineage>
</organism>
<dbReference type="PANTHER" id="PTHR42709">
    <property type="entry name" value="ALKALINE PHOSPHATASE LIKE PROTEIN"/>
    <property type="match status" value="1"/>
</dbReference>
<evidence type="ECO:0000256" key="1">
    <source>
        <dbReference type="ARBA" id="ARBA00004651"/>
    </source>
</evidence>
<evidence type="ECO:0000313" key="12">
    <source>
        <dbReference type="Proteomes" id="UP000247523"/>
    </source>
</evidence>
<dbReference type="OrthoDB" id="9813426at2"/>
<feature type="transmembrane region" description="Helical" evidence="7">
    <location>
        <begin position="12"/>
        <end position="30"/>
    </location>
</feature>
<sequence length="209" mass="23269">MQNWILDIMNKYGYFGVMFLIAVENIFPPIPSEVILTFGGFMTTYTFLNVGGVIIAATFGSVIGAVILYGVGIYLSPEHLGKLLDGKFGTLINLKKEDMLNACEWFNKKGKRTVLFCRCIPIIRSLISIPAGMAEMKMSLFLFYTTIGSVMWNTLLVCLGAVLGASWEKIVEKTGVYSQITFLVLTFGITYAAIQLVKKNLCKRSEKEQ</sequence>
<dbReference type="GO" id="GO:0005886">
    <property type="term" value="C:plasma membrane"/>
    <property type="evidence" value="ECO:0007669"/>
    <property type="project" value="UniProtKB-SubCell"/>
</dbReference>
<evidence type="ECO:0000259" key="8">
    <source>
        <dbReference type="Pfam" id="PF09335"/>
    </source>
</evidence>
<dbReference type="InterPro" id="IPR032816">
    <property type="entry name" value="VTT_dom"/>
</dbReference>
<feature type="transmembrane region" description="Helical" evidence="7">
    <location>
        <begin position="141"/>
        <end position="164"/>
    </location>
</feature>
<dbReference type="RefSeq" id="WP_094378383.1">
    <property type="nucleotide sequence ID" value="NZ_NOKA02000031.1"/>
</dbReference>
<evidence type="ECO:0000313" key="11">
    <source>
        <dbReference type="Proteomes" id="UP000216411"/>
    </source>
</evidence>
<evidence type="ECO:0000256" key="4">
    <source>
        <dbReference type="ARBA" id="ARBA00022692"/>
    </source>
</evidence>
<feature type="transmembrane region" description="Helical" evidence="7">
    <location>
        <begin position="176"/>
        <end position="197"/>
    </location>
</feature>
<proteinExistence type="inferred from homology"/>
<keyword evidence="5 7" id="KW-1133">Transmembrane helix</keyword>
<evidence type="ECO:0000256" key="6">
    <source>
        <dbReference type="ARBA" id="ARBA00023136"/>
    </source>
</evidence>
<evidence type="ECO:0000313" key="10">
    <source>
        <dbReference type="EMBL" id="RDY30661.1"/>
    </source>
</evidence>
<keyword evidence="4 7" id="KW-0812">Transmembrane</keyword>
<dbReference type="Proteomes" id="UP000247523">
    <property type="component" value="Unassembled WGS sequence"/>
</dbReference>
<evidence type="ECO:0000256" key="7">
    <source>
        <dbReference type="SAM" id="Phobius"/>
    </source>
</evidence>
<dbReference type="EMBL" id="QICS01000011">
    <property type="protein sequence ID" value="PXV86862.1"/>
    <property type="molecule type" value="Genomic_DNA"/>
</dbReference>
<dbReference type="EMBL" id="NOKA02000031">
    <property type="protein sequence ID" value="RDY30661.1"/>
    <property type="molecule type" value="Genomic_DNA"/>
</dbReference>
<reference evidence="10 11" key="1">
    <citation type="journal article" date="2017" name="Genome Announc.">
        <title>Draft Genome Sequence of a Sporulating and Motile Strain of Lachnotalea glycerini Isolated from Water in Quebec City, Canada.</title>
        <authorList>
            <person name="Maheux A.F."/>
            <person name="Boudreau D.K."/>
            <person name="Berube E."/>
            <person name="Boissinot M."/>
            <person name="Raymond F."/>
            <person name="Brodeur S."/>
            <person name="Corbeil J."/>
            <person name="Isabel S."/>
            <person name="Omar R.F."/>
            <person name="Bergeron M.G."/>
        </authorList>
    </citation>
    <scope>NUCLEOTIDE SEQUENCE [LARGE SCALE GENOMIC DNA]</scope>
    <source>
        <strain evidence="10 11">CCRI-19302</strain>
    </source>
</reference>
<evidence type="ECO:0000256" key="5">
    <source>
        <dbReference type="ARBA" id="ARBA00022989"/>
    </source>
</evidence>
<comment type="subcellular location">
    <subcellularLocation>
        <location evidence="1">Cell membrane</location>
        <topology evidence="1">Multi-pass membrane protein</topology>
    </subcellularLocation>
</comment>
<feature type="domain" description="VTT" evidence="8">
    <location>
        <begin position="30"/>
        <end position="161"/>
    </location>
</feature>
<accession>A0A255ICN6</accession>
<protein>
    <submittedName>
        <fullName evidence="10">DedA family protein</fullName>
    </submittedName>
    <submittedName>
        <fullName evidence="9">Membrane protein DedA with SNARE-associated domain</fullName>
    </submittedName>
</protein>
<keyword evidence="11" id="KW-1185">Reference proteome</keyword>
<evidence type="ECO:0000256" key="3">
    <source>
        <dbReference type="ARBA" id="ARBA00022475"/>
    </source>
</evidence>
<reference evidence="10" key="3">
    <citation type="submission" date="2018-07" db="EMBL/GenBank/DDBJ databases">
        <authorList>
            <person name="Quirk P.G."/>
            <person name="Krulwich T.A."/>
        </authorList>
    </citation>
    <scope>NUCLEOTIDE SEQUENCE</scope>
    <source>
        <strain evidence="10">CCRI-19302</strain>
    </source>
</reference>
<gene>
    <name evidence="9" type="ORF">C8E03_11162</name>
    <name evidence="10" type="ORF">CG710_013535</name>
</gene>
<dbReference type="AlphaFoldDB" id="A0A255ICN6"/>
<keyword evidence="6 7" id="KW-0472">Membrane</keyword>
<dbReference type="Proteomes" id="UP000216411">
    <property type="component" value="Unassembled WGS sequence"/>
</dbReference>
<name>A0A255ICN6_9FIRM</name>
<feature type="transmembrane region" description="Helical" evidence="7">
    <location>
        <begin position="50"/>
        <end position="75"/>
    </location>
</feature>
<evidence type="ECO:0000313" key="9">
    <source>
        <dbReference type="EMBL" id="PXV86862.1"/>
    </source>
</evidence>